<keyword evidence="1" id="KW-0812">Transmembrane</keyword>
<sequence length="245" mass="26400">MPGSFTARLMNLEATSKETFRFSATLHNAAPRPVIYNFSAAAPSGWNLMFRVDGMQVTSFRADSGRTQEVSIELTPAPEAKPGKYTVPVHAVSNTDTLLLQLEAVVKGAYAMELTTPNGLLSGEITEGSRKAIHLTVKNTGTLPLDAVEVSAQAPSKWDATFEPAKIERIEPGKSVDVVANLNVPDKTIAGDYVTTFTARNNSVNASAMFRMTVTTSLLAGWIGVVIILAAIAIIYLLIKKYGRR</sequence>
<dbReference type="EMBL" id="CP107006">
    <property type="protein sequence ID" value="UYQ95772.1"/>
    <property type="molecule type" value="Genomic_DNA"/>
</dbReference>
<dbReference type="PANTHER" id="PTHR39198">
    <property type="entry name" value="HYPOTHETICAL MEMBRANE PROTEIN, CONSERVED"/>
    <property type="match status" value="1"/>
</dbReference>
<dbReference type="RefSeq" id="WP_264283456.1">
    <property type="nucleotide sequence ID" value="NZ_CP107006.1"/>
</dbReference>
<reference evidence="3" key="1">
    <citation type="submission" date="2022-10" db="EMBL/GenBank/DDBJ databases">
        <title>Chitinophaga sp. nov., isolated from soil.</title>
        <authorList>
            <person name="Jeon C.O."/>
        </authorList>
    </citation>
    <scope>NUCLEOTIDE SEQUENCE</scope>
    <source>
        <strain evidence="3">R8</strain>
    </source>
</reference>
<keyword evidence="1" id="KW-0472">Membrane</keyword>
<evidence type="ECO:0000256" key="1">
    <source>
        <dbReference type="SAM" id="Phobius"/>
    </source>
</evidence>
<organism evidence="3 4">
    <name type="scientific">Chitinophaga horti</name>
    <dbReference type="NCBI Taxonomy" id="2920382"/>
    <lineage>
        <taxon>Bacteria</taxon>
        <taxon>Pseudomonadati</taxon>
        <taxon>Bacteroidota</taxon>
        <taxon>Chitinophagia</taxon>
        <taxon>Chitinophagales</taxon>
        <taxon>Chitinophagaceae</taxon>
        <taxon>Chitinophaga</taxon>
    </lineage>
</organism>
<protein>
    <submittedName>
        <fullName evidence="3">NEW3 domain-containing protein</fullName>
    </submittedName>
</protein>
<dbReference type="Pfam" id="PF10633">
    <property type="entry name" value="NPCBM_assoc"/>
    <property type="match status" value="1"/>
</dbReference>
<feature type="domain" description="Alpha-galactosidase NEW3" evidence="2">
    <location>
        <begin position="126"/>
        <end position="200"/>
    </location>
</feature>
<dbReference type="PANTHER" id="PTHR39198:SF1">
    <property type="entry name" value="ALPHA-GALACTOSIDASE NEW3 DOMAIN-CONTAINING PROTEIN"/>
    <property type="match status" value="1"/>
</dbReference>
<keyword evidence="4" id="KW-1185">Reference proteome</keyword>
<dbReference type="Proteomes" id="UP001162741">
    <property type="component" value="Chromosome"/>
</dbReference>
<name>A0ABY6J846_9BACT</name>
<evidence type="ECO:0000259" key="2">
    <source>
        <dbReference type="Pfam" id="PF10633"/>
    </source>
</evidence>
<feature type="transmembrane region" description="Helical" evidence="1">
    <location>
        <begin position="219"/>
        <end position="239"/>
    </location>
</feature>
<proteinExistence type="predicted"/>
<accession>A0ABY6J846</accession>
<dbReference type="InterPro" id="IPR018905">
    <property type="entry name" value="A-galactase_NEW3"/>
</dbReference>
<gene>
    <name evidence="3" type="ORF">MKQ68_11730</name>
</gene>
<keyword evidence="1" id="KW-1133">Transmembrane helix</keyword>
<evidence type="ECO:0000313" key="3">
    <source>
        <dbReference type="EMBL" id="UYQ95772.1"/>
    </source>
</evidence>
<evidence type="ECO:0000313" key="4">
    <source>
        <dbReference type="Proteomes" id="UP001162741"/>
    </source>
</evidence>
<dbReference type="InterPro" id="IPR013783">
    <property type="entry name" value="Ig-like_fold"/>
</dbReference>
<dbReference type="Gene3D" id="2.60.40.10">
    <property type="entry name" value="Immunoglobulins"/>
    <property type="match status" value="1"/>
</dbReference>